<evidence type="ECO:0000313" key="11">
    <source>
        <dbReference type="EMBL" id="KXU34607.1"/>
    </source>
</evidence>
<evidence type="ECO:0000313" key="12">
    <source>
        <dbReference type="Proteomes" id="UP000072660"/>
    </source>
</evidence>
<dbReference type="EC" id="3.1.4.-" evidence="8"/>
<dbReference type="PIRSF" id="PIRSF006288">
    <property type="entry name" value="PII_uridyltransf"/>
    <property type="match status" value="1"/>
</dbReference>
<dbReference type="InterPro" id="IPR006674">
    <property type="entry name" value="HD_domain"/>
</dbReference>
<comment type="catalytic activity">
    <reaction evidence="8">
        <text>[protein-PII]-L-tyrosine + UTP = [protein-PII]-uridylyl-L-tyrosine + diphosphate</text>
        <dbReference type="Rhea" id="RHEA:13673"/>
        <dbReference type="Rhea" id="RHEA-COMP:12147"/>
        <dbReference type="Rhea" id="RHEA-COMP:12148"/>
        <dbReference type="ChEBI" id="CHEBI:33019"/>
        <dbReference type="ChEBI" id="CHEBI:46398"/>
        <dbReference type="ChEBI" id="CHEBI:46858"/>
        <dbReference type="ChEBI" id="CHEBI:90602"/>
        <dbReference type="EC" id="2.7.7.59"/>
    </reaction>
</comment>
<evidence type="ECO:0000256" key="8">
    <source>
        <dbReference type="HAMAP-Rule" id="MF_00277"/>
    </source>
</evidence>
<dbReference type="Pfam" id="PF08335">
    <property type="entry name" value="GlnD_UR_UTase"/>
    <property type="match status" value="1"/>
</dbReference>
<evidence type="ECO:0000256" key="6">
    <source>
        <dbReference type="ARBA" id="ARBA00023268"/>
    </source>
</evidence>
<dbReference type="Pfam" id="PF01842">
    <property type="entry name" value="ACT"/>
    <property type="match status" value="1"/>
</dbReference>
<dbReference type="OrthoDB" id="9758038at2"/>
<comment type="caution">
    <text evidence="8">Lacks conserved residue(s) required for the propagation of feature annotation.</text>
</comment>
<sequence length="885" mass="100636">MSKILPLAQDHLTALVQQSNPLPAFKSAIRAACETLDAQFRAGEDIRTLISARAQFVDQILKAAWSRFAFAPEEIALLAVGGYGRGELHPFSDIDLLLLLAEDSGRQKLRTKIEGFLALLWDMGLEVGQSVRTADECAQDAKGDLTLTTNLMESRLLCGDQGLHQRLLALTDSTKLWPSAEFFLAKRREQRSRHAKYQDTEYNLEPNVKGSPGGLRDIQTLLWVARRQFGTLNAHVLVAEGFLLESEYALLQRSQAFLWQVRYALHLLAKRAEDRLLLNHQSEVAELLGFAETDIKQRIERFMGQYYRTVKSISELSELVVQHFEEAILNAGIQQSVRALNPRFSVRGDYIEASHPQVFNQHPPALLEIFLLLAQNPALKGIRAGTIRLLRHHLDLIDESFRQERQNTDCFIELFKAEQGIHRNLRRMSRYGVLARYLPEFGRIVGQMQHDLFHIYTVDAHSLLIIKQLRKLKWPELAEKFPLASKLTERIEKPYLLYLAALYHDIGKGSGRDHSEQGAIEAEAFCRRHHLPDNDRELLVWLVRQHLLMSVTAQRQDIADPVVIHEFASAIGDETHLNYLYLLTVADINATNPKLWNSWRASLLRQLYGETKRALRRGLASPLKRAEQVRLTQSASLDILLRGDTDQDDAEQLWQQLGEGYFLRHTAADVAWHTEAILQHAQDNGPLVLIRKTSPLQTEGGTQILIYAPRQQELFAVTVAMMDQLNLSIHDARIIRRRGFTLDSYIVLNADGSQIGDDRERIDEIRLNLTRSLQNPDEYPAIISRHVPRQLKHFAFPAEVKLTPDAEFGGNWLEIIAPDRPGLLARLGRIFMEFGLSLQNAKIATLGERVEDLFLISAHDAGQLADPAFRAKLCKHIQKQLSPKL</sequence>
<comment type="caution">
    <text evidence="11">The sequence shown here is derived from an EMBL/GenBank/DDBJ whole genome shotgun (WGS) entry which is preliminary data.</text>
</comment>
<evidence type="ECO:0000256" key="7">
    <source>
        <dbReference type="ARBA" id="ARBA00047968"/>
    </source>
</evidence>
<accession>A0A139SJ78</accession>
<dbReference type="Proteomes" id="UP000072660">
    <property type="component" value="Unassembled WGS sequence"/>
</dbReference>
<dbReference type="EC" id="2.7.7.59" evidence="8"/>
<keyword evidence="6 8" id="KW-0511">Multifunctional enzyme</keyword>
<dbReference type="InterPro" id="IPR043519">
    <property type="entry name" value="NT_sf"/>
</dbReference>
<keyword evidence="12" id="KW-1185">Reference proteome</keyword>
<proteinExistence type="inferred from homology"/>
<dbReference type="Pfam" id="PF01966">
    <property type="entry name" value="HD"/>
    <property type="match status" value="1"/>
</dbReference>
<dbReference type="CDD" id="cd04899">
    <property type="entry name" value="ACT_ACR-UUR-like_2"/>
    <property type="match status" value="1"/>
</dbReference>
<dbReference type="GO" id="GO:0006808">
    <property type="term" value="P:regulation of nitrogen utilization"/>
    <property type="evidence" value="ECO:0007669"/>
    <property type="project" value="UniProtKB-UniRule"/>
</dbReference>
<dbReference type="InterPro" id="IPR003607">
    <property type="entry name" value="HD/PDEase_dom"/>
</dbReference>
<comment type="catalytic activity">
    <reaction evidence="8">
        <text>[protein-PII]-uridylyl-L-tyrosine + H2O = [protein-PII]-L-tyrosine + UMP + H(+)</text>
        <dbReference type="Rhea" id="RHEA:48600"/>
        <dbReference type="Rhea" id="RHEA-COMP:12147"/>
        <dbReference type="Rhea" id="RHEA-COMP:12148"/>
        <dbReference type="ChEBI" id="CHEBI:15377"/>
        <dbReference type="ChEBI" id="CHEBI:15378"/>
        <dbReference type="ChEBI" id="CHEBI:46858"/>
        <dbReference type="ChEBI" id="CHEBI:57865"/>
        <dbReference type="ChEBI" id="CHEBI:90602"/>
    </reaction>
</comment>
<comment type="catalytic activity">
    <reaction evidence="7">
        <text>guanosine 3',5'-bis(diphosphate) + H2O = GDP + diphosphate + H(+)</text>
        <dbReference type="Rhea" id="RHEA:14253"/>
        <dbReference type="ChEBI" id="CHEBI:15377"/>
        <dbReference type="ChEBI" id="CHEBI:15378"/>
        <dbReference type="ChEBI" id="CHEBI:33019"/>
        <dbReference type="ChEBI" id="CHEBI:58189"/>
        <dbReference type="ChEBI" id="CHEBI:77828"/>
        <dbReference type="EC" id="3.1.7.2"/>
    </reaction>
</comment>
<feature type="domain" description="HD" evidence="10">
    <location>
        <begin position="458"/>
        <end position="580"/>
    </location>
</feature>
<evidence type="ECO:0000259" key="10">
    <source>
        <dbReference type="PROSITE" id="PS51831"/>
    </source>
</evidence>
<dbReference type="NCBIfam" id="TIGR01693">
    <property type="entry name" value="UTase_glnD"/>
    <property type="match status" value="1"/>
</dbReference>
<evidence type="ECO:0000256" key="3">
    <source>
        <dbReference type="ARBA" id="ARBA00022737"/>
    </source>
</evidence>
<evidence type="ECO:0000259" key="9">
    <source>
        <dbReference type="PROSITE" id="PS51671"/>
    </source>
</evidence>
<dbReference type="SUPFAM" id="SSF81301">
    <property type="entry name" value="Nucleotidyltransferase"/>
    <property type="match status" value="1"/>
</dbReference>
<dbReference type="InterPro" id="IPR013546">
    <property type="entry name" value="PII_UdlTrfase/GS_AdlTrfase"/>
</dbReference>
<reference evidence="11 12" key="1">
    <citation type="submission" date="2016-02" db="EMBL/GenBank/DDBJ databases">
        <authorList>
            <person name="Wen L."/>
            <person name="He K."/>
            <person name="Yang H."/>
        </authorList>
    </citation>
    <scope>NUCLEOTIDE SEQUENCE [LARGE SCALE GENOMIC DNA]</scope>
    <source>
        <strain evidence="11 12">CV58</strain>
    </source>
</reference>
<dbReference type="GO" id="GO:0008773">
    <property type="term" value="F:[protein-PII] uridylyltransferase activity"/>
    <property type="evidence" value="ECO:0007669"/>
    <property type="project" value="UniProtKB-UniRule"/>
</dbReference>
<evidence type="ECO:0000256" key="2">
    <source>
        <dbReference type="ARBA" id="ARBA00022695"/>
    </source>
</evidence>
<dbReference type="PROSITE" id="PS51831">
    <property type="entry name" value="HD"/>
    <property type="match status" value="1"/>
</dbReference>
<dbReference type="GO" id="GO:0008081">
    <property type="term" value="F:phosphoric diester hydrolase activity"/>
    <property type="evidence" value="ECO:0007669"/>
    <property type="project" value="UniProtKB-UniRule"/>
</dbReference>
<keyword evidence="3" id="KW-0677">Repeat</keyword>
<dbReference type="InterPro" id="IPR002912">
    <property type="entry name" value="ACT_dom"/>
</dbReference>
<dbReference type="NCBIfam" id="NF001366">
    <property type="entry name" value="PRK00275.1"/>
    <property type="match status" value="1"/>
</dbReference>
<dbReference type="InterPro" id="IPR002934">
    <property type="entry name" value="Polymerase_NTP_transf_dom"/>
</dbReference>
<dbReference type="SMART" id="SM00471">
    <property type="entry name" value="HDc"/>
    <property type="match status" value="1"/>
</dbReference>
<feature type="region of interest" description="Uridylyltransferase" evidence="8">
    <location>
        <begin position="1"/>
        <end position="339"/>
    </location>
</feature>
<dbReference type="CDD" id="cd00077">
    <property type="entry name" value="HDc"/>
    <property type="match status" value="1"/>
</dbReference>
<dbReference type="PROSITE" id="PS51671">
    <property type="entry name" value="ACT"/>
    <property type="match status" value="2"/>
</dbReference>
<dbReference type="HAMAP" id="MF_00277">
    <property type="entry name" value="PII_uridylyl_transf"/>
    <property type="match status" value="1"/>
</dbReference>
<dbReference type="SUPFAM" id="SSF109604">
    <property type="entry name" value="HD-domain/PDEase-like"/>
    <property type="match status" value="1"/>
</dbReference>
<dbReference type="InterPro" id="IPR010043">
    <property type="entry name" value="UTase/UR"/>
</dbReference>
<comment type="domain">
    <text evidence="8">Has four distinct domains: an N-terminal nucleotidyltransferase (NT) domain responsible for UTase activity, a central HD domain that encodes UR activity, and two C-terminal ACT domains that seem to have a role in glutamine sensing.</text>
</comment>
<keyword evidence="5 8" id="KW-0460">Magnesium</keyword>
<evidence type="ECO:0000256" key="4">
    <source>
        <dbReference type="ARBA" id="ARBA00022801"/>
    </source>
</evidence>
<organism evidence="11 12">
    <name type="scientific">Ventosimonas gracilis</name>
    <dbReference type="NCBI Taxonomy" id="1680762"/>
    <lineage>
        <taxon>Bacteria</taxon>
        <taxon>Pseudomonadati</taxon>
        <taxon>Pseudomonadota</taxon>
        <taxon>Gammaproteobacteria</taxon>
        <taxon>Pseudomonadales</taxon>
        <taxon>Ventosimonadaceae</taxon>
        <taxon>Ventosimonas</taxon>
    </lineage>
</organism>
<dbReference type="FunFam" id="1.10.3090.10:FF:000005">
    <property type="entry name" value="Bifunctional uridylyltransferase/uridylyl-removing enzyme"/>
    <property type="match status" value="1"/>
</dbReference>
<dbReference type="InterPro" id="IPR045865">
    <property type="entry name" value="ACT-like_dom_sf"/>
</dbReference>
<keyword evidence="2 8" id="KW-0548">Nucleotidyltransferase</keyword>
<dbReference type="SUPFAM" id="SSF55021">
    <property type="entry name" value="ACT-like"/>
    <property type="match status" value="1"/>
</dbReference>
<feature type="domain" description="ACT" evidence="9">
    <location>
        <begin position="703"/>
        <end position="785"/>
    </location>
</feature>
<feature type="domain" description="ACT" evidence="9">
    <location>
        <begin position="812"/>
        <end position="885"/>
    </location>
</feature>
<comment type="cofactor">
    <cofactor evidence="8">
        <name>Mg(2+)</name>
        <dbReference type="ChEBI" id="CHEBI:18420"/>
    </cofactor>
</comment>
<dbReference type="GO" id="GO:0008893">
    <property type="term" value="F:guanosine-3',5'-bis(diphosphate) 3'-diphosphatase activity"/>
    <property type="evidence" value="ECO:0007669"/>
    <property type="project" value="UniProtKB-EC"/>
</dbReference>
<dbReference type="PANTHER" id="PTHR47320:SF1">
    <property type="entry name" value="BIFUNCTIONAL URIDYLYLTRANSFERASE_URIDYLYL-REMOVING ENZYME"/>
    <property type="match status" value="1"/>
</dbReference>
<dbReference type="AlphaFoldDB" id="A0A139SJ78"/>
<keyword evidence="4 8" id="KW-0378">Hydrolase</keyword>
<name>A0A139SJ78_9GAMM</name>
<gene>
    <name evidence="8 11" type="primary">glnD</name>
    <name evidence="11" type="ORF">AXE65_07130</name>
</gene>
<comment type="function">
    <text evidence="8">Modifies, by uridylylation and deuridylylation, the PII regulatory proteins (GlnB and homologs), in response to the nitrogen status of the cell that GlnD senses through the glutamine level. Under low glutamine levels, catalyzes the conversion of the PII proteins and UTP to PII-UMP and PPi, while under higher glutamine levels, GlnD hydrolyzes PII-UMP to PII and UMP (deuridylylation). Thus, controls uridylylation state and activity of the PII proteins, and plays an important role in the regulation of nitrogen metabolism.</text>
</comment>
<comment type="similarity">
    <text evidence="8">Belongs to the GlnD family.</text>
</comment>
<keyword evidence="1 8" id="KW-0808">Transferase</keyword>
<evidence type="ECO:0000256" key="1">
    <source>
        <dbReference type="ARBA" id="ARBA00022679"/>
    </source>
</evidence>
<protein>
    <recommendedName>
        <fullName evidence="8">Bifunctional uridylyltransferase/uridylyl-removing enzyme</fullName>
        <shortName evidence="8">UTase/UR</shortName>
    </recommendedName>
    <alternativeName>
        <fullName evidence="8">Bifunctional [protein-PII] modification enzyme</fullName>
    </alternativeName>
    <alternativeName>
        <fullName evidence="8">Bifunctional nitrogen sensor protein</fullName>
    </alternativeName>
    <domain>
        <recommendedName>
            <fullName evidence="8">[Protein-PII] uridylyltransferase</fullName>
            <shortName evidence="8">PII uridylyltransferase</shortName>
            <shortName evidence="8">UTase</shortName>
            <ecNumber evidence="8">2.7.7.59</ecNumber>
        </recommendedName>
    </domain>
    <domain>
        <recommendedName>
            <fullName evidence="8">[Protein-PII]-UMP uridylyl-removing enzyme</fullName>
            <shortName evidence="8">UR</shortName>
            <ecNumber evidence="8">3.1.4.-</ecNumber>
        </recommendedName>
    </domain>
</protein>
<dbReference type="SUPFAM" id="SSF81593">
    <property type="entry name" value="Nucleotidyltransferase substrate binding subunit/domain"/>
    <property type="match status" value="1"/>
</dbReference>
<dbReference type="EMBL" id="LSZO01000211">
    <property type="protein sequence ID" value="KXU34607.1"/>
    <property type="molecule type" value="Genomic_DNA"/>
</dbReference>
<dbReference type="Gene3D" id="1.10.3090.10">
    <property type="entry name" value="cca-adding enzyme, domain 2"/>
    <property type="match status" value="1"/>
</dbReference>
<dbReference type="CDD" id="cd05401">
    <property type="entry name" value="NT_GlnE_GlnD_like"/>
    <property type="match status" value="1"/>
</dbReference>
<comment type="activity regulation">
    <text evidence="8">Uridylyltransferase (UTase) activity is inhibited by glutamine, while glutamine activates uridylyl-removing (UR) activity.</text>
</comment>
<evidence type="ECO:0000256" key="5">
    <source>
        <dbReference type="ARBA" id="ARBA00022842"/>
    </source>
</evidence>
<dbReference type="CDD" id="cd04900">
    <property type="entry name" value="ACT_UUR-like_1"/>
    <property type="match status" value="1"/>
</dbReference>
<dbReference type="Pfam" id="PF01909">
    <property type="entry name" value="NTP_transf_2"/>
    <property type="match status" value="1"/>
</dbReference>
<dbReference type="PANTHER" id="PTHR47320">
    <property type="entry name" value="BIFUNCTIONAL URIDYLYLTRANSFERASE/URIDYLYL-REMOVING ENZYME"/>
    <property type="match status" value="1"/>
</dbReference>
<dbReference type="RefSeq" id="WP_068392923.1">
    <property type="nucleotide sequence ID" value="NZ_LSZO01000211.1"/>
</dbReference>